<organism evidence="2 3">
    <name type="scientific">Candidatus Microsaccharimonas sossegonensis</name>
    <dbReference type="NCBI Taxonomy" id="2506948"/>
    <lineage>
        <taxon>Bacteria</taxon>
        <taxon>Candidatus Saccharimonadota</taxon>
        <taxon>Candidatus Saccharimonadia</taxon>
        <taxon>Candidatus Saccharimonadales</taxon>
        <taxon>Candidatus Saccharimonadaceae</taxon>
        <taxon>Candidatus Microsaccharimonas</taxon>
    </lineage>
</organism>
<proteinExistence type="predicted"/>
<evidence type="ECO:0000256" key="1">
    <source>
        <dbReference type="SAM" id="MobiDB-lite"/>
    </source>
</evidence>
<keyword evidence="3" id="KW-1185">Reference proteome</keyword>
<feature type="region of interest" description="Disordered" evidence="1">
    <location>
        <begin position="77"/>
        <end position="96"/>
    </location>
</feature>
<reference evidence="2" key="1">
    <citation type="submission" date="2019-01" db="EMBL/GenBank/DDBJ databases">
        <title>Genomic signatures and co-occurrence patterns of the ultra-small Saccharimodia (Patescibacteria phylum) suggest a symbiotic lifestyle.</title>
        <authorList>
            <person name="Lemos L."/>
            <person name="Medeiros J."/>
            <person name="Andreote F."/>
            <person name="Fernandes G."/>
            <person name="Varani A."/>
            <person name="Oliveira G."/>
            <person name="Pylro V."/>
        </authorList>
    </citation>
    <scope>NUCLEOTIDE SEQUENCE [LARGE SCALE GENOMIC DNA]</scope>
    <source>
        <strain evidence="2">AMD02</strain>
    </source>
</reference>
<evidence type="ECO:0000313" key="3">
    <source>
        <dbReference type="Proteomes" id="UP000289257"/>
    </source>
</evidence>
<name>A0A4Q0AHP5_9BACT</name>
<comment type="caution">
    <text evidence="2">The sequence shown here is derived from an EMBL/GenBank/DDBJ whole genome shotgun (WGS) entry which is preliminary data.</text>
</comment>
<dbReference type="AlphaFoldDB" id="A0A4Q0AHP5"/>
<accession>A0A4Q0AHP5</accession>
<dbReference type="Proteomes" id="UP000289257">
    <property type="component" value="Unassembled WGS sequence"/>
</dbReference>
<protein>
    <submittedName>
        <fullName evidence="2">Uncharacterized protein</fullName>
    </submittedName>
</protein>
<sequence length="96" mass="10744">MTNNVVTAKSNSAIGLEGIEAHQEIKRIADAVIKRKIASAMLLTEECRAVAHEHYVRIGEVYKRVWLSVKDNSALQPTHPAGNTEAYHTLRQRAEH</sequence>
<gene>
    <name evidence="2" type="ORF">EOT05_03075</name>
</gene>
<evidence type="ECO:0000313" key="2">
    <source>
        <dbReference type="EMBL" id="RWZ78705.1"/>
    </source>
</evidence>
<dbReference type="EMBL" id="SCKX01000001">
    <property type="protein sequence ID" value="RWZ78705.1"/>
    <property type="molecule type" value="Genomic_DNA"/>
</dbReference>